<keyword evidence="3" id="KW-1185">Reference proteome</keyword>
<dbReference type="HOGENOM" id="CLU_3110398_0_0_1"/>
<dbReference type="AlphaFoldDB" id="C7G043"/>
<dbReference type="PaxDb" id="44689-DDB0252607"/>
<evidence type="ECO:0000313" key="3">
    <source>
        <dbReference type="Proteomes" id="UP000002195"/>
    </source>
</evidence>
<dbReference type="dictyBase" id="DDB_G0295783"/>
<dbReference type="InParanoid" id="C7G043"/>
<reference evidence="2 3" key="1">
    <citation type="journal article" date="2005" name="Nature">
        <title>The genome of the social amoeba Dictyostelium discoideum.</title>
        <authorList>
            <consortium name="The Dictyostelium discoideum Sequencing Consortium"/>
            <person name="Eichinger L."/>
            <person name="Pachebat J.A."/>
            <person name="Glockner G."/>
            <person name="Rajandream M.A."/>
            <person name="Sucgang R."/>
            <person name="Berriman M."/>
            <person name="Song J."/>
            <person name="Olsen R."/>
            <person name="Szafranski K."/>
            <person name="Xu Q."/>
            <person name="Tunggal B."/>
            <person name="Kummerfeld S."/>
            <person name="Madera M."/>
            <person name="Konfortov B.A."/>
            <person name="Rivero F."/>
            <person name="Bankier A.T."/>
            <person name="Lehmann R."/>
            <person name="Hamlin N."/>
            <person name="Davies R."/>
            <person name="Gaudet P."/>
            <person name="Fey P."/>
            <person name="Pilcher K."/>
            <person name="Chen G."/>
            <person name="Saunders D."/>
            <person name="Sodergren E."/>
            <person name="Davis P."/>
            <person name="Kerhornou A."/>
            <person name="Nie X."/>
            <person name="Hall N."/>
            <person name="Anjard C."/>
            <person name="Hemphill L."/>
            <person name="Bason N."/>
            <person name="Farbrother P."/>
            <person name="Desany B."/>
            <person name="Just E."/>
            <person name="Morio T."/>
            <person name="Rost R."/>
            <person name="Churcher C."/>
            <person name="Cooper J."/>
            <person name="Haydock S."/>
            <person name="van Driessche N."/>
            <person name="Cronin A."/>
            <person name="Goodhead I."/>
            <person name="Muzny D."/>
            <person name="Mourier T."/>
            <person name="Pain A."/>
            <person name="Lu M."/>
            <person name="Harper D."/>
            <person name="Lindsay R."/>
            <person name="Hauser H."/>
            <person name="James K."/>
            <person name="Quiles M."/>
            <person name="Madan Babu M."/>
            <person name="Saito T."/>
            <person name="Buchrieser C."/>
            <person name="Wardroper A."/>
            <person name="Felder M."/>
            <person name="Thangavelu M."/>
            <person name="Johnson D."/>
            <person name="Knights A."/>
            <person name="Loulseged H."/>
            <person name="Mungall K."/>
            <person name="Oliver K."/>
            <person name="Price C."/>
            <person name="Quail M.A."/>
            <person name="Urushihara H."/>
            <person name="Hernandez J."/>
            <person name="Rabbinowitsch E."/>
            <person name="Steffen D."/>
            <person name="Sanders M."/>
            <person name="Ma J."/>
            <person name="Kohara Y."/>
            <person name="Sharp S."/>
            <person name="Simmonds M."/>
            <person name="Spiegler S."/>
            <person name="Tivey A."/>
            <person name="Sugano S."/>
            <person name="White B."/>
            <person name="Walker D."/>
            <person name="Woodward J."/>
            <person name="Winckler T."/>
            <person name="Tanaka Y."/>
            <person name="Shaulsky G."/>
            <person name="Schleicher M."/>
            <person name="Weinstock G."/>
            <person name="Rosenthal A."/>
            <person name="Cox E.C."/>
            <person name="Chisholm R.L."/>
            <person name="Gibbs R."/>
            <person name="Loomis W.F."/>
            <person name="Platzer M."/>
            <person name="Kay R.R."/>
            <person name="Williams J."/>
            <person name="Dear P.H."/>
            <person name="Noegel A.A."/>
            <person name="Barrell B."/>
            <person name="Kuspa A."/>
        </authorList>
    </citation>
    <scope>NUCLEOTIDE SEQUENCE [LARGE SCALE GENOMIC DNA]</scope>
    <source>
        <strain evidence="2 3">AX4</strain>
    </source>
</reference>
<evidence type="ECO:0000256" key="1">
    <source>
        <dbReference type="SAM" id="MobiDB-lite"/>
    </source>
</evidence>
<evidence type="ECO:0000313" key="2">
    <source>
        <dbReference type="EMBL" id="EEU04079.1"/>
    </source>
</evidence>
<dbReference type="RefSeq" id="XP_002649131.1">
    <property type="nucleotide sequence ID" value="XM_002649085.1"/>
</dbReference>
<feature type="compositionally biased region" description="Low complexity" evidence="1">
    <location>
        <begin position="8"/>
        <end position="19"/>
    </location>
</feature>
<dbReference type="KEGG" id="ddi:DDB_G0295783"/>
<name>C7G043_DICDI</name>
<proteinExistence type="predicted"/>
<protein>
    <submittedName>
        <fullName evidence="2">Uncharacterized protein</fullName>
    </submittedName>
</protein>
<comment type="caution">
    <text evidence="2">The sequence shown here is derived from an EMBL/GenBank/DDBJ whole genome shotgun (WGS) entry which is preliminary data.</text>
</comment>
<dbReference type="GeneID" id="8625636"/>
<dbReference type="EMBL" id="AAFI02000085">
    <property type="protein sequence ID" value="EEU04079.1"/>
    <property type="molecule type" value="Genomic_DNA"/>
</dbReference>
<dbReference type="Proteomes" id="UP000002195">
    <property type="component" value="Unassembled WGS sequence"/>
</dbReference>
<gene>
    <name evidence="2" type="ORF">DDB_G0295783</name>
</gene>
<sequence>MLFKSLVSISSSSSSSSSSKNRTILSNNCNNNSIYTLNEVTRIYQREFFRP</sequence>
<organism evidence="2 3">
    <name type="scientific">Dictyostelium discoideum</name>
    <name type="common">Social amoeba</name>
    <dbReference type="NCBI Taxonomy" id="44689"/>
    <lineage>
        <taxon>Eukaryota</taxon>
        <taxon>Amoebozoa</taxon>
        <taxon>Evosea</taxon>
        <taxon>Eumycetozoa</taxon>
        <taxon>Dictyostelia</taxon>
        <taxon>Dictyosteliales</taxon>
        <taxon>Dictyosteliaceae</taxon>
        <taxon>Dictyostelium</taxon>
    </lineage>
</organism>
<accession>C7G043</accession>
<feature type="region of interest" description="Disordered" evidence="1">
    <location>
        <begin position="1"/>
        <end position="24"/>
    </location>
</feature>